<dbReference type="EMBL" id="ALJK01000007">
    <property type="protein sequence ID" value="EJN86210.1"/>
    <property type="molecule type" value="Genomic_DNA"/>
</dbReference>
<sequence>MTKPPDHAKGLSSSSGPNVLWMITFSSDQMLPGIRISVIF</sequence>
<protein>
    <submittedName>
        <fullName evidence="1">Uncharacterized protein</fullName>
    </submittedName>
</protein>
<gene>
    <name evidence="1" type="ORF">HMPREF1129_0755</name>
</gene>
<dbReference type="Proteomes" id="UP000007814">
    <property type="component" value="Unassembled WGS sequence"/>
</dbReference>
<organism evidence="1 2">
    <name type="scientific">Actinomyces naeslundii (strain ATCC 12104 / DSM 43013 / CCUG 2238 / JCM 8349 / NCTC 10301 / Howell 279)</name>
    <dbReference type="NCBI Taxonomy" id="1115803"/>
    <lineage>
        <taxon>Bacteria</taxon>
        <taxon>Bacillati</taxon>
        <taxon>Actinomycetota</taxon>
        <taxon>Actinomycetes</taxon>
        <taxon>Actinomycetales</taxon>
        <taxon>Actinomycetaceae</taxon>
        <taxon>Actinomyces</taxon>
    </lineage>
</organism>
<comment type="caution">
    <text evidence="1">The sequence shown here is derived from an EMBL/GenBank/DDBJ whole genome shotgun (WGS) entry which is preliminary data.</text>
</comment>
<name>J2ZUA1_ACTNH</name>
<dbReference type="AlphaFoldDB" id="J2ZUA1"/>
<accession>J2ZUA1</accession>
<reference evidence="1 2" key="1">
    <citation type="submission" date="2012-07" db="EMBL/GenBank/DDBJ databases">
        <authorList>
            <person name="Durkin A.S."/>
            <person name="McCorrison J."/>
            <person name="Torralba M."/>
            <person name="Gillis M."/>
            <person name="Methe B."/>
            <person name="Sutton G."/>
            <person name="Nelson K.E."/>
        </authorList>
    </citation>
    <scope>NUCLEOTIDE SEQUENCE [LARGE SCALE GENOMIC DNA]</scope>
    <source>
        <strain evidence="2">ATCC 12104 / DSM 43013 / CCUG 2238 / JCM 8349 / NCTC 10301 / Howell 279</strain>
    </source>
</reference>
<evidence type="ECO:0000313" key="1">
    <source>
        <dbReference type="EMBL" id="EJN86210.1"/>
    </source>
</evidence>
<proteinExistence type="predicted"/>
<evidence type="ECO:0000313" key="2">
    <source>
        <dbReference type="Proteomes" id="UP000007814"/>
    </source>
</evidence>